<feature type="compositionally biased region" description="Polar residues" evidence="2">
    <location>
        <begin position="9"/>
        <end position="19"/>
    </location>
</feature>
<keyword evidence="3" id="KW-0812">Transmembrane</keyword>
<feature type="region of interest" description="Disordered" evidence="2">
    <location>
        <begin position="1"/>
        <end position="30"/>
    </location>
</feature>
<feature type="transmembrane region" description="Helical" evidence="3">
    <location>
        <begin position="190"/>
        <end position="209"/>
    </location>
</feature>
<keyword evidence="1" id="KW-0175">Coiled coil</keyword>
<accession>A0ABU5W2J2</accession>
<dbReference type="EMBL" id="JAYGJQ010000003">
    <property type="protein sequence ID" value="MEA9358460.1"/>
    <property type="molecule type" value="Genomic_DNA"/>
</dbReference>
<proteinExistence type="predicted"/>
<comment type="caution">
    <text evidence="4">The sequence shown here is derived from an EMBL/GenBank/DDBJ whole genome shotgun (WGS) entry which is preliminary data.</text>
</comment>
<name>A0ABU5W2J2_9BACT</name>
<dbReference type="Proteomes" id="UP001302274">
    <property type="component" value="Unassembled WGS sequence"/>
</dbReference>
<organism evidence="4 5">
    <name type="scientific">Bacteriovorax antarcticus</name>
    <dbReference type="NCBI Taxonomy" id="3088717"/>
    <lineage>
        <taxon>Bacteria</taxon>
        <taxon>Pseudomonadati</taxon>
        <taxon>Bdellovibrionota</taxon>
        <taxon>Bacteriovoracia</taxon>
        <taxon>Bacteriovoracales</taxon>
        <taxon>Bacteriovoracaceae</taxon>
        <taxon>Bacteriovorax</taxon>
    </lineage>
</organism>
<feature type="coiled-coil region" evidence="1">
    <location>
        <begin position="154"/>
        <end position="181"/>
    </location>
</feature>
<gene>
    <name evidence="4" type="ORF">SHI21_19645</name>
</gene>
<evidence type="ECO:0000313" key="4">
    <source>
        <dbReference type="EMBL" id="MEA9358460.1"/>
    </source>
</evidence>
<evidence type="ECO:0000256" key="1">
    <source>
        <dbReference type="SAM" id="Coils"/>
    </source>
</evidence>
<evidence type="ECO:0000256" key="3">
    <source>
        <dbReference type="SAM" id="Phobius"/>
    </source>
</evidence>
<evidence type="ECO:0000256" key="2">
    <source>
        <dbReference type="SAM" id="MobiDB-lite"/>
    </source>
</evidence>
<keyword evidence="3" id="KW-0472">Membrane</keyword>
<keyword evidence="3" id="KW-1133">Transmembrane helix</keyword>
<sequence>MKEEKNYEQEQSPTPSAFTQKEVKDVPSVRLSPEQIEEIHSDEYSLTLFYATRMQPLSLGEIKRQFVETEPKKAESVMERFLKVGLIHRTDDSKFYSNFPHNYINYSDYRYDGDLEAKKDAKVFSLMKEQTGKKEYWRDKTYFSIDAFFTDEQSKEIQEMLKEVKLKAKQFANENDKLTSKGMKFRRFKFYDMFWMLAIFTLTFTLSSIQNSNNAFAKIGGNDPVGMAFISKNIGQSYSTKFSGGGGNDPTANHVIIDPSDTTGGGGGHDPENHSIGCNVVIENISYEGILDIDSSSCLILNEY</sequence>
<keyword evidence="5" id="KW-1185">Reference proteome</keyword>
<reference evidence="4 5" key="1">
    <citation type="submission" date="2023-11" db="EMBL/GenBank/DDBJ databases">
        <title>A Novel Polar Bacteriovorax (B. antarcticus) Isolated from the Biocrust in Antarctica.</title>
        <authorList>
            <person name="Mun W."/>
            <person name="Choi S.Y."/>
            <person name="Mitchell R.J."/>
        </authorList>
    </citation>
    <scope>NUCLEOTIDE SEQUENCE [LARGE SCALE GENOMIC DNA]</scope>
    <source>
        <strain evidence="4 5">PP10</strain>
    </source>
</reference>
<dbReference type="RefSeq" id="WP_323578872.1">
    <property type="nucleotide sequence ID" value="NZ_JAYGJQ010000003.1"/>
</dbReference>
<protein>
    <submittedName>
        <fullName evidence="4">Uncharacterized protein</fullName>
    </submittedName>
</protein>
<evidence type="ECO:0000313" key="5">
    <source>
        <dbReference type="Proteomes" id="UP001302274"/>
    </source>
</evidence>
<feature type="region of interest" description="Disordered" evidence="2">
    <location>
        <begin position="242"/>
        <end position="270"/>
    </location>
</feature>